<feature type="transmembrane region" description="Helical" evidence="5">
    <location>
        <begin position="175"/>
        <end position="204"/>
    </location>
</feature>
<dbReference type="AlphaFoldDB" id="A0A7C5PQA0"/>
<accession>A0A7C5PQA0</accession>
<keyword evidence="5" id="KW-0813">Transport</keyword>
<keyword evidence="2 5" id="KW-0812">Transmembrane</keyword>
<evidence type="ECO:0000256" key="1">
    <source>
        <dbReference type="ARBA" id="ARBA00004141"/>
    </source>
</evidence>
<feature type="transmembrane region" description="Helical" evidence="5">
    <location>
        <begin position="142"/>
        <end position="163"/>
    </location>
</feature>
<dbReference type="PANTHER" id="PTHR43332">
    <property type="entry name" value="INNER MEMBRANE TRANSPORT PERMEASE YADH-RELATED"/>
    <property type="match status" value="1"/>
</dbReference>
<organism evidence="7">
    <name type="scientific">Thermodesulfobium narugense</name>
    <dbReference type="NCBI Taxonomy" id="184064"/>
    <lineage>
        <taxon>Bacteria</taxon>
        <taxon>Pseudomonadati</taxon>
        <taxon>Thermodesulfobiota</taxon>
        <taxon>Thermodesulfobiia</taxon>
        <taxon>Thermodesulfobiales</taxon>
        <taxon>Thermodesulfobiaceae</taxon>
        <taxon>Thermodesulfobium</taxon>
    </lineage>
</organism>
<evidence type="ECO:0000313" key="7">
    <source>
        <dbReference type="EMBL" id="HHI65292.1"/>
    </source>
</evidence>
<comment type="caution">
    <text evidence="7">The sequence shown here is derived from an EMBL/GenBank/DDBJ whole genome shotgun (WGS) entry which is preliminary data.</text>
</comment>
<dbReference type="PROSITE" id="PS51012">
    <property type="entry name" value="ABC_TM2"/>
    <property type="match status" value="1"/>
</dbReference>
<dbReference type="PIRSF" id="PIRSF006648">
    <property type="entry name" value="DrrB"/>
    <property type="match status" value="1"/>
</dbReference>
<proteinExistence type="inferred from homology"/>
<protein>
    <recommendedName>
        <fullName evidence="5">Transport permease protein</fullName>
    </recommendedName>
</protein>
<evidence type="ECO:0000256" key="5">
    <source>
        <dbReference type="RuleBase" id="RU361157"/>
    </source>
</evidence>
<feature type="transmembrane region" description="Helical" evidence="5">
    <location>
        <begin position="109"/>
        <end position="130"/>
    </location>
</feature>
<keyword evidence="3 5" id="KW-1133">Transmembrane helix</keyword>
<gene>
    <name evidence="7" type="ORF">ENL70_01915</name>
</gene>
<dbReference type="EMBL" id="DRUY01000069">
    <property type="protein sequence ID" value="HHI65292.1"/>
    <property type="molecule type" value="Genomic_DNA"/>
</dbReference>
<dbReference type="InterPro" id="IPR000412">
    <property type="entry name" value="ABC_2_transport"/>
</dbReference>
<dbReference type="InterPro" id="IPR013525">
    <property type="entry name" value="ABC2_TM"/>
</dbReference>
<feature type="transmembrane region" description="Helical" evidence="5">
    <location>
        <begin position="56"/>
        <end position="75"/>
    </location>
</feature>
<dbReference type="PANTHER" id="PTHR43332:SF2">
    <property type="entry name" value="INNER MEMBRANE TRANSPORT PERMEASE YADH"/>
    <property type="match status" value="1"/>
</dbReference>
<feature type="domain" description="ABC transmembrane type-2" evidence="6">
    <location>
        <begin position="25"/>
        <end position="248"/>
    </location>
</feature>
<comment type="similarity">
    <text evidence="5">Belongs to the ABC-2 integral membrane protein family.</text>
</comment>
<evidence type="ECO:0000256" key="2">
    <source>
        <dbReference type="ARBA" id="ARBA00022692"/>
    </source>
</evidence>
<sequence>MLQLVGEVFTIVLRDLIVLKRRLIVLIGSNLMGPILYLTAFGWGLGSQIHTPEGSYLNFVLPGILSLTAMTSAFNGSGPSITISRIYTKTFEELLIAPIKTSSIAIAKIITGLIRGILACASLILVSFFYGANPFLWNGMFIIHLSFCLLIFSSLGVIAGLIATSHETMNRLNSFFITPMAFLGGTFFNTNLLPYPISCIINFLPITPCSNGIRAAALQKPLVIQYFFEESLWLIFLIFLIIWILKNKELTTPY</sequence>
<dbReference type="GO" id="GO:0140359">
    <property type="term" value="F:ABC-type transporter activity"/>
    <property type="evidence" value="ECO:0007669"/>
    <property type="project" value="InterPro"/>
</dbReference>
<dbReference type="Pfam" id="PF01061">
    <property type="entry name" value="ABC2_membrane"/>
    <property type="match status" value="1"/>
</dbReference>
<dbReference type="GO" id="GO:0043190">
    <property type="term" value="C:ATP-binding cassette (ABC) transporter complex"/>
    <property type="evidence" value="ECO:0007669"/>
    <property type="project" value="InterPro"/>
</dbReference>
<feature type="transmembrane region" description="Helical" evidence="5">
    <location>
        <begin position="224"/>
        <end position="245"/>
    </location>
</feature>
<dbReference type="InterPro" id="IPR052522">
    <property type="entry name" value="ABC-2_transport_permease"/>
</dbReference>
<name>A0A7C5PQA0_9BACT</name>
<dbReference type="InterPro" id="IPR047817">
    <property type="entry name" value="ABC2_TM_bact-type"/>
</dbReference>
<evidence type="ECO:0000259" key="6">
    <source>
        <dbReference type="PROSITE" id="PS51012"/>
    </source>
</evidence>
<keyword evidence="4 5" id="KW-0472">Membrane</keyword>
<comment type="subcellular location">
    <subcellularLocation>
        <location evidence="5">Cell membrane</location>
        <topology evidence="5">Multi-pass membrane protein</topology>
    </subcellularLocation>
    <subcellularLocation>
        <location evidence="1">Membrane</location>
        <topology evidence="1">Multi-pass membrane protein</topology>
    </subcellularLocation>
</comment>
<feature type="transmembrane region" description="Helical" evidence="5">
    <location>
        <begin position="23"/>
        <end position="44"/>
    </location>
</feature>
<keyword evidence="5" id="KW-1003">Cell membrane</keyword>
<evidence type="ECO:0000256" key="3">
    <source>
        <dbReference type="ARBA" id="ARBA00022989"/>
    </source>
</evidence>
<evidence type="ECO:0000256" key="4">
    <source>
        <dbReference type="ARBA" id="ARBA00023136"/>
    </source>
</evidence>
<reference evidence="7" key="1">
    <citation type="journal article" date="2020" name="mSystems">
        <title>Genome- and Community-Level Interaction Insights into Carbon Utilization and Element Cycling Functions of Hydrothermarchaeota in Hydrothermal Sediment.</title>
        <authorList>
            <person name="Zhou Z."/>
            <person name="Liu Y."/>
            <person name="Xu W."/>
            <person name="Pan J."/>
            <person name="Luo Z.H."/>
            <person name="Li M."/>
        </authorList>
    </citation>
    <scope>NUCLEOTIDE SEQUENCE [LARGE SCALE GENOMIC DNA]</scope>
    <source>
        <strain evidence="7">SpSt-1019</strain>
    </source>
</reference>